<evidence type="ECO:0000256" key="7">
    <source>
        <dbReference type="SAM" id="SignalP"/>
    </source>
</evidence>
<feature type="signal peptide" evidence="7">
    <location>
        <begin position="1"/>
        <end position="30"/>
    </location>
</feature>
<dbReference type="AlphaFoldDB" id="A0A8D0SPJ1"/>
<accession>A0A8D0SPJ1</accession>
<evidence type="ECO:0000313" key="10">
    <source>
        <dbReference type="Proteomes" id="UP000694727"/>
    </source>
</evidence>
<dbReference type="SMART" id="SM00409">
    <property type="entry name" value="IG"/>
    <property type="match status" value="3"/>
</dbReference>
<evidence type="ECO:0000313" key="9">
    <source>
        <dbReference type="Ensembl" id="ENSSSCP00025029899.1"/>
    </source>
</evidence>
<comment type="similarity">
    <text evidence="4">Belongs to the immunoglobulin superfamily. CEA family.</text>
</comment>
<dbReference type="InterPro" id="IPR050831">
    <property type="entry name" value="CEA_cell_adhesion"/>
</dbReference>
<dbReference type="SUPFAM" id="SSF48726">
    <property type="entry name" value="Immunoglobulin"/>
    <property type="match status" value="3"/>
</dbReference>
<evidence type="ECO:0000256" key="3">
    <source>
        <dbReference type="ARBA" id="ARBA00023319"/>
    </source>
</evidence>
<organism evidence="9 10">
    <name type="scientific">Sus scrofa</name>
    <name type="common">Pig</name>
    <dbReference type="NCBI Taxonomy" id="9823"/>
    <lineage>
        <taxon>Eukaryota</taxon>
        <taxon>Metazoa</taxon>
        <taxon>Chordata</taxon>
        <taxon>Craniata</taxon>
        <taxon>Vertebrata</taxon>
        <taxon>Euteleostomi</taxon>
        <taxon>Mammalia</taxon>
        <taxon>Eutheria</taxon>
        <taxon>Laurasiatheria</taxon>
        <taxon>Artiodactyla</taxon>
        <taxon>Suina</taxon>
        <taxon>Suidae</taxon>
        <taxon>Sus</taxon>
    </lineage>
</organism>
<keyword evidence="6" id="KW-1133">Transmembrane helix</keyword>
<keyword evidence="6" id="KW-0472">Membrane</keyword>
<name>A0A8D0SPJ1_PIG</name>
<sequence length="506" mass="55704">MASTALWAHHWAGLLLSASLLTTWSLPAAAQLTLGDRLPKATRSEKDVILSMLGTPWSCQTHGGCRGSLAKPTIAVSQGTAIEHREGVSFYCDTKDVNITIYWVSNNHPLKFDERMWLSTDRKNLTILTVQREDAGTYQCEVWGVLQVQSSNPTFLIVYYGPDPVEIKLEPGVPSGEAVEVIEGSNLTFSVETLSHPHPDYSWFFSNDSKPITSLSSTTSTFTLHAASKEHEGLYRCLVSNKATNLSRLGALKVRVLERVTKPCITSPNLNLVENASLVVLTCQTSHEGVGVQWFLRGQPLLPSPHLVLSADNRTLVIHGLRRDDVGPYECEVWNWGSRARSDSFRLNISCPQLSQSIGAITGITIGSVAVVALATGLACFLYIRYAKGSSRRTTEDLILEARTPTSETTHPAEPGRNWPMPTYANVPNTQEQVRVKKVLTQDPPGEFHEKESSSAVHGGYSRGPRKPQPKLRISVPTLPKGNTESNYEVLVNPEHNLYCHINSSV</sequence>
<feature type="chain" id="PRO_5034984640" description="Ig-like domain-containing protein" evidence="7">
    <location>
        <begin position="31"/>
        <end position="506"/>
    </location>
</feature>
<proteinExistence type="inferred from homology"/>
<feature type="domain" description="Ig-like" evidence="8">
    <location>
        <begin position="72"/>
        <end position="142"/>
    </location>
</feature>
<keyword evidence="2" id="KW-0325">Glycoprotein</keyword>
<dbReference type="SMART" id="SM00408">
    <property type="entry name" value="IGc2"/>
    <property type="match status" value="3"/>
</dbReference>
<protein>
    <recommendedName>
        <fullName evidence="8">Ig-like domain-containing protein</fullName>
    </recommendedName>
</protein>
<feature type="transmembrane region" description="Helical" evidence="6">
    <location>
        <begin position="358"/>
        <end position="384"/>
    </location>
</feature>
<feature type="domain" description="Ig-like" evidence="8">
    <location>
        <begin position="162"/>
        <end position="247"/>
    </location>
</feature>
<dbReference type="InterPro" id="IPR003598">
    <property type="entry name" value="Ig_sub2"/>
</dbReference>
<feature type="domain" description="Ig-like" evidence="8">
    <location>
        <begin position="263"/>
        <end position="348"/>
    </location>
</feature>
<keyword evidence="1 7" id="KW-0732">Signal</keyword>
<dbReference type="InterPro" id="IPR007110">
    <property type="entry name" value="Ig-like_dom"/>
</dbReference>
<dbReference type="FunFam" id="2.60.40.10:FF:000244">
    <property type="entry name" value="carcinoembryonic antigen-related cell adhesion molecule 16"/>
    <property type="match status" value="2"/>
</dbReference>
<feature type="region of interest" description="Disordered" evidence="5">
    <location>
        <begin position="442"/>
        <end position="480"/>
    </location>
</feature>
<evidence type="ECO:0000256" key="1">
    <source>
        <dbReference type="ARBA" id="ARBA00022729"/>
    </source>
</evidence>
<dbReference type="InterPro" id="IPR036179">
    <property type="entry name" value="Ig-like_dom_sf"/>
</dbReference>
<keyword evidence="3" id="KW-0393">Immunoglobulin domain</keyword>
<reference evidence="9" key="1">
    <citation type="submission" date="2025-08" db="UniProtKB">
        <authorList>
            <consortium name="Ensembl"/>
        </authorList>
    </citation>
    <scope>IDENTIFICATION</scope>
</reference>
<dbReference type="PROSITE" id="PS50835">
    <property type="entry name" value="IG_LIKE"/>
    <property type="match status" value="3"/>
</dbReference>
<dbReference type="Ensembl" id="ENSSSCT00025069432.1">
    <property type="protein sequence ID" value="ENSSSCP00025029899.1"/>
    <property type="gene ID" value="ENSSSCG00025050383.1"/>
</dbReference>
<evidence type="ECO:0000256" key="5">
    <source>
        <dbReference type="SAM" id="MobiDB-lite"/>
    </source>
</evidence>
<evidence type="ECO:0000256" key="4">
    <source>
        <dbReference type="ARBA" id="ARBA00038222"/>
    </source>
</evidence>
<dbReference type="InterPro" id="IPR013783">
    <property type="entry name" value="Ig-like_fold"/>
</dbReference>
<dbReference type="Gene3D" id="2.60.40.10">
    <property type="entry name" value="Immunoglobulins"/>
    <property type="match status" value="3"/>
</dbReference>
<dbReference type="InterPro" id="IPR003599">
    <property type="entry name" value="Ig_sub"/>
</dbReference>
<keyword evidence="6" id="KW-0812">Transmembrane</keyword>
<dbReference type="CDD" id="cd00096">
    <property type="entry name" value="Ig"/>
    <property type="match status" value="1"/>
</dbReference>
<dbReference type="Proteomes" id="UP000694727">
    <property type="component" value="Unplaced"/>
</dbReference>
<evidence type="ECO:0000256" key="2">
    <source>
        <dbReference type="ARBA" id="ARBA00023180"/>
    </source>
</evidence>
<dbReference type="PANTHER" id="PTHR44427:SF7">
    <property type="entry name" value="CARCINOEMBRYONIC ANTIGEN-RELATED CELL ADHESION MOLECULE 20"/>
    <property type="match status" value="1"/>
</dbReference>
<evidence type="ECO:0000259" key="8">
    <source>
        <dbReference type="PROSITE" id="PS50835"/>
    </source>
</evidence>
<dbReference type="Pfam" id="PF13927">
    <property type="entry name" value="Ig_3"/>
    <property type="match status" value="3"/>
</dbReference>
<evidence type="ECO:0000256" key="6">
    <source>
        <dbReference type="SAM" id="Phobius"/>
    </source>
</evidence>
<dbReference type="PANTHER" id="PTHR44427">
    <property type="entry name" value="CARCINOEMBRYONIC ANTIGEN-RELATED CELL ADHESION MOLECULE 19"/>
    <property type="match status" value="1"/>
</dbReference>